<sequence length="111" mass="12535">MKFLESLKIDTWWKIILLLGVGAIFMSFTVKIDFIQNKHLCGLGIGMLLIGISYWIAEQKFSTIKPPNVYTGPTALISWKEIHHNPITAILLSLGFIFIGLFGFLIVKNLI</sequence>
<keyword evidence="1" id="KW-0812">Transmembrane</keyword>
<comment type="caution">
    <text evidence="2">The sequence shown here is derived from an EMBL/GenBank/DDBJ whole genome shotgun (WGS) entry which is preliminary data.</text>
</comment>
<feature type="transmembrane region" description="Helical" evidence="1">
    <location>
        <begin position="87"/>
        <end position="107"/>
    </location>
</feature>
<proteinExistence type="predicted"/>
<feature type="transmembrane region" description="Helical" evidence="1">
    <location>
        <begin position="40"/>
        <end position="57"/>
    </location>
</feature>
<evidence type="ECO:0000313" key="3">
    <source>
        <dbReference type="Proteomes" id="UP000034022"/>
    </source>
</evidence>
<dbReference type="AlphaFoldDB" id="A0A0G0MBQ2"/>
<organism evidence="2 3">
    <name type="scientific">Candidatus Falkowbacteria bacterium GW2011_GWE1_38_31</name>
    <dbReference type="NCBI Taxonomy" id="1618638"/>
    <lineage>
        <taxon>Bacteria</taxon>
        <taxon>Candidatus Falkowiibacteriota</taxon>
    </lineage>
</organism>
<keyword evidence="1" id="KW-0472">Membrane</keyword>
<dbReference type="EMBL" id="LBUU01000001">
    <property type="protein sequence ID" value="KKQ71164.1"/>
    <property type="molecule type" value="Genomic_DNA"/>
</dbReference>
<dbReference type="Proteomes" id="UP000034022">
    <property type="component" value="Unassembled WGS sequence"/>
</dbReference>
<protein>
    <submittedName>
        <fullName evidence="2">Uncharacterized protein</fullName>
    </submittedName>
</protein>
<evidence type="ECO:0000256" key="1">
    <source>
        <dbReference type="SAM" id="Phobius"/>
    </source>
</evidence>
<feature type="transmembrane region" description="Helical" evidence="1">
    <location>
        <begin position="12"/>
        <end position="28"/>
    </location>
</feature>
<accession>A0A0G0MBQ2</accession>
<reference evidence="2 3" key="1">
    <citation type="journal article" date="2015" name="Nature">
        <title>rRNA introns, odd ribosomes, and small enigmatic genomes across a large radiation of phyla.</title>
        <authorList>
            <person name="Brown C.T."/>
            <person name="Hug L.A."/>
            <person name="Thomas B.C."/>
            <person name="Sharon I."/>
            <person name="Castelle C.J."/>
            <person name="Singh A."/>
            <person name="Wilkins M.J."/>
            <person name="Williams K.H."/>
            <person name="Banfield J.F."/>
        </authorList>
    </citation>
    <scope>NUCLEOTIDE SEQUENCE [LARGE SCALE GENOMIC DNA]</scope>
</reference>
<keyword evidence="1" id="KW-1133">Transmembrane helix</keyword>
<name>A0A0G0MBQ2_9BACT</name>
<evidence type="ECO:0000313" key="2">
    <source>
        <dbReference type="EMBL" id="KKQ71164.1"/>
    </source>
</evidence>
<gene>
    <name evidence="2" type="ORF">US91_C0001G0091</name>
</gene>